<sequence length="166" mass="17829">MSEKRERPQPLGEELFSPGTRQERGRATRSRSTGIADAEAGLLPPLPPALLPPPPQLPEPGCPCCNCLATWQRWQNQTAAVTTGTVGPVAALLATRQDPPGRRSRGPRRQFRCQAATRAPAAAVTTGIVGPVAALLATRQEPPGRPAAAHGGNFAVKRQRERQRRR</sequence>
<feature type="compositionally biased region" description="Basic residues" evidence="1">
    <location>
        <begin position="157"/>
        <end position="166"/>
    </location>
</feature>
<keyword evidence="3" id="KW-1185">Reference proteome</keyword>
<feature type="compositionally biased region" description="Basic residues" evidence="1">
    <location>
        <begin position="102"/>
        <end position="111"/>
    </location>
</feature>
<evidence type="ECO:0000256" key="1">
    <source>
        <dbReference type="SAM" id="MobiDB-lite"/>
    </source>
</evidence>
<gene>
    <name evidence="2" type="ORF">HXX76_008614</name>
</gene>
<dbReference type="EMBL" id="JAEHOC010000020">
    <property type="protein sequence ID" value="KAG2432883.1"/>
    <property type="molecule type" value="Genomic_DNA"/>
</dbReference>
<feature type="region of interest" description="Disordered" evidence="1">
    <location>
        <begin position="1"/>
        <end position="57"/>
    </location>
</feature>
<feature type="region of interest" description="Disordered" evidence="1">
    <location>
        <begin position="95"/>
        <end position="114"/>
    </location>
</feature>
<protein>
    <submittedName>
        <fullName evidence="2">Uncharacterized protein</fullName>
    </submittedName>
</protein>
<accession>A0A835W0P2</accession>
<dbReference type="AlphaFoldDB" id="A0A835W0P2"/>
<comment type="caution">
    <text evidence="2">The sequence shown here is derived from an EMBL/GenBank/DDBJ whole genome shotgun (WGS) entry which is preliminary data.</text>
</comment>
<evidence type="ECO:0000313" key="2">
    <source>
        <dbReference type="EMBL" id="KAG2432883.1"/>
    </source>
</evidence>
<dbReference type="Proteomes" id="UP000650467">
    <property type="component" value="Unassembled WGS sequence"/>
</dbReference>
<feature type="compositionally biased region" description="Pro residues" evidence="1">
    <location>
        <begin position="44"/>
        <end position="57"/>
    </location>
</feature>
<feature type="region of interest" description="Disordered" evidence="1">
    <location>
        <begin position="140"/>
        <end position="166"/>
    </location>
</feature>
<name>A0A835W0P2_CHLIN</name>
<reference evidence="2" key="1">
    <citation type="journal article" date="2020" name="bioRxiv">
        <title>Comparative genomics of Chlamydomonas.</title>
        <authorList>
            <person name="Craig R.J."/>
            <person name="Hasan A.R."/>
            <person name="Ness R.W."/>
            <person name="Keightley P.D."/>
        </authorList>
    </citation>
    <scope>NUCLEOTIDE SEQUENCE</scope>
    <source>
        <strain evidence="2">SAG 7.73</strain>
    </source>
</reference>
<evidence type="ECO:0000313" key="3">
    <source>
        <dbReference type="Proteomes" id="UP000650467"/>
    </source>
</evidence>
<organism evidence="2 3">
    <name type="scientific">Chlamydomonas incerta</name>
    <dbReference type="NCBI Taxonomy" id="51695"/>
    <lineage>
        <taxon>Eukaryota</taxon>
        <taxon>Viridiplantae</taxon>
        <taxon>Chlorophyta</taxon>
        <taxon>core chlorophytes</taxon>
        <taxon>Chlorophyceae</taxon>
        <taxon>CS clade</taxon>
        <taxon>Chlamydomonadales</taxon>
        <taxon>Chlamydomonadaceae</taxon>
        <taxon>Chlamydomonas</taxon>
    </lineage>
</organism>
<proteinExistence type="predicted"/>